<feature type="region of interest" description="Disordered" evidence="7">
    <location>
        <begin position="300"/>
        <end position="387"/>
    </location>
</feature>
<feature type="transmembrane region" description="Helical" evidence="8">
    <location>
        <begin position="406"/>
        <end position="426"/>
    </location>
</feature>
<dbReference type="Proteomes" id="UP000618795">
    <property type="component" value="Unassembled WGS sequence"/>
</dbReference>
<feature type="compositionally biased region" description="Gly residues" evidence="7">
    <location>
        <begin position="316"/>
        <end position="328"/>
    </location>
</feature>
<dbReference type="InterPro" id="IPR011009">
    <property type="entry name" value="Kinase-like_dom_sf"/>
</dbReference>
<dbReference type="InterPro" id="IPR000719">
    <property type="entry name" value="Prot_kinase_dom"/>
</dbReference>
<keyword evidence="8" id="KW-0472">Membrane</keyword>
<dbReference type="PROSITE" id="PS50011">
    <property type="entry name" value="PROTEIN_KINASE_DOM"/>
    <property type="match status" value="1"/>
</dbReference>
<keyword evidence="11" id="KW-1185">Reference proteome</keyword>
<feature type="compositionally biased region" description="Low complexity" evidence="7">
    <location>
        <begin position="329"/>
        <end position="349"/>
    </location>
</feature>
<dbReference type="Gene3D" id="3.30.200.20">
    <property type="entry name" value="Phosphorylase Kinase, domain 1"/>
    <property type="match status" value="1"/>
</dbReference>
<dbReference type="AlphaFoldDB" id="A0A918I943"/>
<sequence length="645" mass="66893">MGTVWRAEDETLSRTVAVKELRFPSNIDEEEKRRLITRTLREAKAIARIRNNSAVTVFDVVDEDDRPWIVMELVEGKSLAEVIREDGLLEPRRAAEVGLAVLDVLRAAHREGILHRDVKPSNVLIAEDGRVVLTDFGIAQVEGDPSITSTGMLVGAPSYISPERARGHKPGPAADLWSLGGLLYAAVEGVPPYDKGSAIATLTAVMTEPVEEPKNAGPLKDVIYGLLTKDPAQRLDDAGARVLLNTVLHAPEPESLDATRVVPLPAQPGLSEGRRGEEAADKLRGALRSVRKAAGAAATAAASARTKNGGDTSEPGAGGAAGAGGATAGGARPVPSGGARPGSSTRSGAGSAGRPGGPASGAARVPNSSANKPSSGWPVMPPPDLDLPPRPVPRAPLTDVVPRRTLLIIAVVIVLAVLGTILTIVLNSGDGKDGKSGAAKAAASASASTKQDKGGRTTAGGTRTDGAAPSAAGTGAASRTVGASASTGDTSGTSGSRGGGSAPAVSTRKGGQGYSIGLPKGWSYQSTGGAGDRYTGPDGQKLLIGWTGSPKDDPVADWENQEGYMERSQYHRIRIEKVDYRGWNTADWEFTYVDGGTGYRTIDRGFVVDGHLGYGLMYTAKSAKWDSALRKDTWKTLTTTFTPKS</sequence>
<dbReference type="Pfam" id="PF00069">
    <property type="entry name" value="Pkinase"/>
    <property type="match status" value="1"/>
</dbReference>
<dbReference type="GO" id="GO:0004674">
    <property type="term" value="F:protein serine/threonine kinase activity"/>
    <property type="evidence" value="ECO:0007669"/>
    <property type="project" value="UniProtKB-KW"/>
</dbReference>
<evidence type="ECO:0000256" key="1">
    <source>
        <dbReference type="ARBA" id="ARBA00012513"/>
    </source>
</evidence>
<protein>
    <recommendedName>
        <fullName evidence="1">non-specific serine/threonine protein kinase</fullName>
        <ecNumber evidence="1">2.7.11.1</ecNumber>
    </recommendedName>
</protein>
<keyword evidence="2 10" id="KW-0723">Serine/threonine-protein kinase</keyword>
<evidence type="ECO:0000256" key="3">
    <source>
        <dbReference type="ARBA" id="ARBA00022679"/>
    </source>
</evidence>
<reference evidence="10" key="1">
    <citation type="journal article" date="2014" name="Int. J. Syst. Evol. Microbiol.">
        <title>Complete genome sequence of Corynebacterium casei LMG S-19264T (=DSM 44701T), isolated from a smear-ripened cheese.</title>
        <authorList>
            <consortium name="US DOE Joint Genome Institute (JGI-PGF)"/>
            <person name="Walter F."/>
            <person name="Albersmeier A."/>
            <person name="Kalinowski J."/>
            <person name="Ruckert C."/>
        </authorList>
    </citation>
    <scope>NUCLEOTIDE SEQUENCE</scope>
    <source>
        <strain evidence="10">JCM 4369</strain>
    </source>
</reference>
<organism evidence="10 11">
    <name type="scientific">Streptomyces filipinensis</name>
    <dbReference type="NCBI Taxonomy" id="66887"/>
    <lineage>
        <taxon>Bacteria</taxon>
        <taxon>Bacillati</taxon>
        <taxon>Actinomycetota</taxon>
        <taxon>Actinomycetes</taxon>
        <taxon>Kitasatosporales</taxon>
        <taxon>Streptomycetaceae</taxon>
        <taxon>Streptomyces</taxon>
    </lineage>
</organism>
<feature type="compositionally biased region" description="Gly residues" evidence="7">
    <location>
        <begin position="350"/>
        <end position="359"/>
    </location>
</feature>
<comment type="caution">
    <text evidence="10">The sequence shown here is derived from an EMBL/GenBank/DDBJ whole genome shotgun (WGS) entry which is preliminary data.</text>
</comment>
<proteinExistence type="predicted"/>
<dbReference type="EC" id="2.7.11.1" evidence="1"/>
<dbReference type="SMART" id="SM00220">
    <property type="entry name" value="S_TKc"/>
    <property type="match status" value="1"/>
</dbReference>
<evidence type="ECO:0000256" key="4">
    <source>
        <dbReference type="ARBA" id="ARBA00022741"/>
    </source>
</evidence>
<dbReference type="PROSITE" id="PS00108">
    <property type="entry name" value="PROTEIN_KINASE_ST"/>
    <property type="match status" value="1"/>
</dbReference>
<feature type="domain" description="Protein kinase" evidence="9">
    <location>
        <begin position="1"/>
        <end position="248"/>
    </location>
</feature>
<reference evidence="10" key="2">
    <citation type="submission" date="2020-09" db="EMBL/GenBank/DDBJ databases">
        <authorList>
            <person name="Sun Q."/>
            <person name="Ohkuma M."/>
        </authorList>
    </citation>
    <scope>NUCLEOTIDE SEQUENCE</scope>
    <source>
        <strain evidence="10">JCM 4369</strain>
    </source>
</reference>
<dbReference type="SUPFAM" id="SSF56112">
    <property type="entry name" value="Protein kinase-like (PK-like)"/>
    <property type="match status" value="1"/>
</dbReference>
<evidence type="ECO:0000313" key="11">
    <source>
        <dbReference type="Proteomes" id="UP000618795"/>
    </source>
</evidence>
<dbReference type="GO" id="GO:0005524">
    <property type="term" value="F:ATP binding"/>
    <property type="evidence" value="ECO:0007669"/>
    <property type="project" value="UniProtKB-KW"/>
</dbReference>
<evidence type="ECO:0000256" key="2">
    <source>
        <dbReference type="ARBA" id="ARBA00022527"/>
    </source>
</evidence>
<dbReference type="EMBL" id="BMTD01000002">
    <property type="protein sequence ID" value="GGU83765.1"/>
    <property type="molecule type" value="Genomic_DNA"/>
</dbReference>
<dbReference type="PANTHER" id="PTHR43289:SF6">
    <property type="entry name" value="SERINE_THREONINE-PROTEIN KINASE NEKL-3"/>
    <property type="match status" value="1"/>
</dbReference>
<evidence type="ECO:0000256" key="7">
    <source>
        <dbReference type="SAM" id="MobiDB-lite"/>
    </source>
</evidence>
<name>A0A918I943_9ACTN</name>
<accession>A0A918I943</accession>
<evidence type="ECO:0000259" key="9">
    <source>
        <dbReference type="PROSITE" id="PS50011"/>
    </source>
</evidence>
<keyword evidence="3" id="KW-0808">Transferase</keyword>
<keyword evidence="8" id="KW-0812">Transmembrane</keyword>
<gene>
    <name evidence="10" type="ORF">GCM10010260_15650</name>
</gene>
<dbReference type="PANTHER" id="PTHR43289">
    <property type="entry name" value="MITOGEN-ACTIVATED PROTEIN KINASE KINASE KINASE 20-RELATED"/>
    <property type="match status" value="1"/>
</dbReference>
<feature type="region of interest" description="Disordered" evidence="7">
    <location>
        <begin position="442"/>
        <end position="518"/>
    </location>
</feature>
<evidence type="ECO:0000256" key="8">
    <source>
        <dbReference type="SAM" id="Phobius"/>
    </source>
</evidence>
<evidence type="ECO:0000313" key="10">
    <source>
        <dbReference type="EMBL" id="GGU83765.1"/>
    </source>
</evidence>
<keyword evidence="8" id="KW-1133">Transmembrane helix</keyword>
<dbReference type="CDD" id="cd14014">
    <property type="entry name" value="STKc_PknB_like"/>
    <property type="match status" value="1"/>
</dbReference>
<feature type="compositionally biased region" description="Low complexity" evidence="7">
    <location>
        <begin position="459"/>
        <end position="494"/>
    </location>
</feature>
<evidence type="ECO:0000256" key="6">
    <source>
        <dbReference type="ARBA" id="ARBA00022840"/>
    </source>
</evidence>
<dbReference type="InterPro" id="IPR008271">
    <property type="entry name" value="Ser/Thr_kinase_AS"/>
</dbReference>
<keyword evidence="6" id="KW-0067">ATP-binding</keyword>
<keyword evidence="4" id="KW-0547">Nucleotide-binding</keyword>
<dbReference type="Gene3D" id="1.10.510.10">
    <property type="entry name" value="Transferase(Phosphotransferase) domain 1"/>
    <property type="match status" value="1"/>
</dbReference>
<evidence type="ECO:0000256" key="5">
    <source>
        <dbReference type="ARBA" id="ARBA00022777"/>
    </source>
</evidence>
<feature type="region of interest" description="Disordered" evidence="7">
    <location>
        <begin position="258"/>
        <end position="279"/>
    </location>
</feature>
<keyword evidence="5 10" id="KW-0418">Kinase</keyword>